<sequence>MGLLGRFMGGGSKSKSSTEGFDFTPGSTQSISGQEYNWSSYYQGNFDNFQRITPEEVEAAEETAKEMEQQVGLYGRKFQADTSSVGSVRRIHNSEQVHTRNRITQIVGARDQAIKTQEHLAEKIAPQIHEQNERLGLSQEKGQRKIAQISEQFSKRREALANLRGGM</sequence>
<accession>A0A1J1LI16</accession>
<name>A0A1J1LI16_9CYAN</name>
<dbReference type="OrthoDB" id="469151at2"/>
<dbReference type="Proteomes" id="UP000184315">
    <property type="component" value="Unassembled WGS sequence"/>
</dbReference>
<keyword evidence="3" id="KW-1185">Reference proteome</keyword>
<dbReference type="STRING" id="671072.PL9214430107"/>
<gene>
    <name evidence="2" type="ORF">PL9214430107</name>
</gene>
<proteinExistence type="predicted"/>
<evidence type="ECO:0000313" key="2">
    <source>
        <dbReference type="EMBL" id="CUR32135.1"/>
    </source>
</evidence>
<evidence type="ECO:0000256" key="1">
    <source>
        <dbReference type="SAM" id="MobiDB-lite"/>
    </source>
</evidence>
<organism evidence="2 3">
    <name type="scientific">Planktothrix tepida PCC 9214</name>
    <dbReference type="NCBI Taxonomy" id="671072"/>
    <lineage>
        <taxon>Bacteria</taxon>
        <taxon>Bacillati</taxon>
        <taxon>Cyanobacteriota</taxon>
        <taxon>Cyanophyceae</taxon>
        <taxon>Oscillatoriophycideae</taxon>
        <taxon>Oscillatoriales</taxon>
        <taxon>Microcoleaceae</taxon>
        <taxon>Planktothrix</taxon>
    </lineage>
</organism>
<dbReference type="RefSeq" id="WP_072718893.1">
    <property type="nucleotide sequence ID" value="NZ_LN889796.1"/>
</dbReference>
<reference evidence="3" key="1">
    <citation type="submission" date="2015-10" db="EMBL/GenBank/DDBJ databases">
        <authorList>
            <person name="Regsiter A."/>
            <person name="william w."/>
        </authorList>
    </citation>
    <scope>NUCLEOTIDE SEQUENCE [LARGE SCALE GENOMIC DNA]</scope>
</reference>
<feature type="region of interest" description="Disordered" evidence="1">
    <location>
        <begin position="1"/>
        <end position="32"/>
    </location>
</feature>
<protein>
    <submittedName>
        <fullName evidence="2">Uncharacterized protein</fullName>
    </submittedName>
</protein>
<dbReference type="EMBL" id="CZDF01000148">
    <property type="protein sequence ID" value="CUR32135.1"/>
    <property type="molecule type" value="Genomic_DNA"/>
</dbReference>
<evidence type="ECO:0000313" key="3">
    <source>
        <dbReference type="Proteomes" id="UP000184315"/>
    </source>
</evidence>
<dbReference type="AlphaFoldDB" id="A0A1J1LI16"/>